<dbReference type="EMBL" id="JAEHOE010000024">
    <property type="protein sequence ID" value="KAG2495450.1"/>
    <property type="molecule type" value="Genomic_DNA"/>
</dbReference>
<evidence type="ECO:0000256" key="1">
    <source>
        <dbReference type="ARBA" id="ARBA00004906"/>
    </source>
</evidence>
<dbReference type="InterPro" id="IPR000210">
    <property type="entry name" value="BTB/POZ_dom"/>
</dbReference>
<dbReference type="SMART" id="SM00225">
    <property type="entry name" value="BTB"/>
    <property type="match status" value="1"/>
</dbReference>
<accession>A0A835Y3P2</accession>
<dbReference type="CDD" id="cd18186">
    <property type="entry name" value="BTB_POZ_ZBTB_KLHL-like"/>
    <property type="match status" value="1"/>
</dbReference>
<dbReference type="InterPro" id="IPR044515">
    <property type="entry name" value="ABTB1"/>
</dbReference>
<dbReference type="GO" id="GO:0005737">
    <property type="term" value="C:cytoplasm"/>
    <property type="evidence" value="ECO:0007669"/>
    <property type="project" value="TreeGrafter"/>
</dbReference>
<keyword evidence="2" id="KW-0677">Repeat</keyword>
<dbReference type="GO" id="GO:0000151">
    <property type="term" value="C:ubiquitin ligase complex"/>
    <property type="evidence" value="ECO:0007669"/>
    <property type="project" value="TreeGrafter"/>
</dbReference>
<evidence type="ECO:0000256" key="3">
    <source>
        <dbReference type="ARBA" id="ARBA00023043"/>
    </source>
</evidence>
<dbReference type="Proteomes" id="UP000612055">
    <property type="component" value="Unassembled WGS sequence"/>
</dbReference>
<feature type="compositionally biased region" description="Pro residues" evidence="4">
    <location>
        <begin position="270"/>
        <end position="293"/>
    </location>
</feature>
<dbReference type="SUPFAM" id="SSF54695">
    <property type="entry name" value="POZ domain"/>
    <property type="match status" value="1"/>
</dbReference>
<dbReference type="AlphaFoldDB" id="A0A835Y3P2"/>
<dbReference type="Pfam" id="PF00651">
    <property type="entry name" value="BTB"/>
    <property type="match status" value="1"/>
</dbReference>
<gene>
    <name evidence="6" type="ORF">HYH03_006396</name>
</gene>
<evidence type="ECO:0000256" key="4">
    <source>
        <dbReference type="SAM" id="MobiDB-lite"/>
    </source>
</evidence>
<feature type="region of interest" description="Disordered" evidence="4">
    <location>
        <begin position="268"/>
        <end position="296"/>
    </location>
</feature>
<evidence type="ECO:0000313" key="6">
    <source>
        <dbReference type="EMBL" id="KAG2495450.1"/>
    </source>
</evidence>
<comment type="pathway">
    <text evidence="1">Protein modification; protein ubiquitination.</text>
</comment>
<organism evidence="6 7">
    <name type="scientific">Edaphochlamys debaryana</name>
    <dbReference type="NCBI Taxonomy" id="47281"/>
    <lineage>
        <taxon>Eukaryota</taxon>
        <taxon>Viridiplantae</taxon>
        <taxon>Chlorophyta</taxon>
        <taxon>core chlorophytes</taxon>
        <taxon>Chlorophyceae</taxon>
        <taxon>CS clade</taxon>
        <taxon>Chlamydomonadales</taxon>
        <taxon>Chlamydomonadales incertae sedis</taxon>
        <taxon>Edaphochlamys</taxon>
    </lineage>
</organism>
<keyword evidence="7" id="KW-1185">Reference proteome</keyword>
<dbReference type="Gene3D" id="2.120.10.30">
    <property type="entry name" value="TolB, C-terminal domain"/>
    <property type="match status" value="1"/>
</dbReference>
<proteinExistence type="predicted"/>
<name>A0A835Y3P2_9CHLO</name>
<reference evidence="6" key="1">
    <citation type="journal article" date="2020" name="bioRxiv">
        <title>Comparative genomics of Chlamydomonas.</title>
        <authorList>
            <person name="Craig R.J."/>
            <person name="Hasan A.R."/>
            <person name="Ness R.W."/>
            <person name="Keightley P.D."/>
        </authorList>
    </citation>
    <scope>NUCLEOTIDE SEQUENCE</scope>
    <source>
        <strain evidence="6">CCAP 11/70</strain>
    </source>
</reference>
<dbReference type="OrthoDB" id="9997739at2759"/>
<sequence>MELGSKLELREWRPAEEFRAAGMYPYDPPESVKHMCYCSFTNSVYAAVGFSIVRLTNNVVSTVAGDAQEAEEHPVDGALSNIGALVSDGRGAIYVVTGWAEEDIIKIHLPDAWRGDNAAQDRGGALMQYMDSAIFHAQLHGAAPGAEGQAGAPAAADAAAGEAAAQGEPRLRLLAGDPDSSGRADGWGTRARFTFNRGMAAEADGSVIVADGWGEATALRRVSPDGAVTTLVPDLTGKWCNPVILPNGYLALIGWLREQDSLLVVDLGLQPPPLRPPSPEPEPEPQPAGPPPRTLRADMGALLEGRLAPGSSDVTIIVGDRRFPAHRLILSTRCDYFAQQLGSAFPDGANAAELTLQDTSPEAFEMLLRYIYTGSADIPGPLAAGLAELADRLLLPELCAEAQDVVIAGVGPETVVDGLLWAERRGPAFARSLAALKAWYLEHHEEVHAAAPASLERLAASPKLTAELLVGVASCAKRQRTA</sequence>
<dbReference type="PANTHER" id="PTHR46231:SF1">
    <property type="entry name" value="ANKYRIN REPEAT AND BTB_POZ DOMAIN-CONTAINING PROTEIN 1"/>
    <property type="match status" value="1"/>
</dbReference>
<protein>
    <recommendedName>
        <fullName evidence="5">BTB domain-containing protein</fullName>
    </recommendedName>
</protein>
<evidence type="ECO:0000313" key="7">
    <source>
        <dbReference type="Proteomes" id="UP000612055"/>
    </source>
</evidence>
<dbReference type="PROSITE" id="PS50097">
    <property type="entry name" value="BTB"/>
    <property type="match status" value="1"/>
</dbReference>
<dbReference type="PANTHER" id="PTHR46231">
    <property type="entry name" value="ANKYRIN REPEAT AND BTB/POZ DOMAIN-CONTAINING PROTEIN 1"/>
    <property type="match status" value="1"/>
</dbReference>
<evidence type="ECO:0000259" key="5">
    <source>
        <dbReference type="PROSITE" id="PS50097"/>
    </source>
</evidence>
<feature type="domain" description="BTB" evidence="5">
    <location>
        <begin position="312"/>
        <end position="380"/>
    </location>
</feature>
<dbReference type="InterPro" id="IPR011333">
    <property type="entry name" value="SKP1/BTB/POZ_sf"/>
</dbReference>
<dbReference type="Gene3D" id="3.30.710.10">
    <property type="entry name" value="Potassium Channel Kv1.1, Chain A"/>
    <property type="match status" value="1"/>
</dbReference>
<comment type="caution">
    <text evidence="6">The sequence shown here is derived from an EMBL/GenBank/DDBJ whole genome shotgun (WGS) entry which is preliminary data.</text>
</comment>
<keyword evidence="3" id="KW-0040">ANK repeat</keyword>
<dbReference type="InterPro" id="IPR011042">
    <property type="entry name" value="6-blade_b-propeller_TolB-like"/>
</dbReference>
<evidence type="ECO:0000256" key="2">
    <source>
        <dbReference type="ARBA" id="ARBA00022737"/>
    </source>
</evidence>